<dbReference type="SUPFAM" id="SSF142019">
    <property type="entry name" value="Nqo1 FMN-binding domain-like"/>
    <property type="match status" value="1"/>
</dbReference>
<dbReference type="AlphaFoldDB" id="A0ABD5XUQ0"/>
<evidence type="ECO:0000313" key="7">
    <source>
        <dbReference type="Proteomes" id="UP001596368"/>
    </source>
</evidence>
<evidence type="ECO:0000256" key="2">
    <source>
        <dbReference type="ARBA" id="ARBA00022723"/>
    </source>
</evidence>
<evidence type="ECO:0000256" key="1">
    <source>
        <dbReference type="ARBA" id="ARBA00022485"/>
    </source>
</evidence>
<dbReference type="PANTHER" id="PTHR43578">
    <property type="entry name" value="NADH-QUINONE OXIDOREDUCTASE SUBUNIT F"/>
    <property type="match status" value="1"/>
</dbReference>
<dbReference type="EMBL" id="JBHSZG010000001">
    <property type="protein sequence ID" value="MFC7136907.1"/>
    <property type="molecule type" value="Genomic_DNA"/>
</dbReference>
<proteinExistence type="predicted"/>
<dbReference type="InterPro" id="IPR011538">
    <property type="entry name" value="Nuo51_FMN-bd"/>
</dbReference>
<comment type="caution">
    <text evidence="6">The sequence shown here is derived from an EMBL/GenBank/DDBJ whole genome shotgun (WGS) entry which is preliminary data.</text>
</comment>
<reference evidence="6 7" key="1">
    <citation type="journal article" date="2019" name="Int. J. Syst. Evol. Microbiol.">
        <title>The Global Catalogue of Microorganisms (GCM) 10K type strain sequencing project: providing services to taxonomists for standard genome sequencing and annotation.</title>
        <authorList>
            <consortium name="The Broad Institute Genomics Platform"/>
            <consortium name="The Broad Institute Genome Sequencing Center for Infectious Disease"/>
            <person name="Wu L."/>
            <person name="Ma J."/>
        </authorList>
    </citation>
    <scope>NUCLEOTIDE SEQUENCE [LARGE SCALE GENOMIC DNA]</scope>
    <source>
        <strain evidence="6 7">DT92</strain>
    </source>
</reference>
<protein>
    <recommendedName>
        <fullName evidence="5">NADH-ubiquinone oxidoreductase 51kDa subunit FMN-binding domain-containing protein</fullName>
    </recommendedName>
</protein>
<evidence type="ECO:0000256" key="3">
    <source>
        <dbReference type="ARBA" id="ARBA00023004"/>
    </source>
</evidence>
<organism evidence="6 7">
    <name type="scientific">Halobaculum litoreum</name>
    <dbReference type="NCBI Taxonomy" id="3031998"/>
    <lineage>
        <taxon>Archaea</taxon>
        <taxon>Methanobacteriati</taxon>
        <taxon>Methanobacteriota</taxon>
        <taxon>Stenosarchaea group</taxon>
        <taxon>Halobacteria</taxon>
        <taxon>Halobacteriales</taxon>
        <taxon>Haloferacaceae</taxon>
        <taxon>Halobaculum</taxon>
    </lineage>
</organism>
<gene>
    <name evidence="6" type="ORF">ACFQRB_11340</name>
</gene>
<keyword evidence="2" id="KW-0479">Metal-binding</keyword>
<feature type="domain" description="NADH-ubiquinone oxidoreductase 51kDa subunit FMN-binding" evidence="5">
    <location>
        <begin position="1"/>
        <end position="128"/>
    </location>
</feature>
<evidence type="ECO:0000313" key="6">
    <source>
        <dbReference type="EMBL" id="MFC7136907.1"/>
    </source>
</evidence>
<evidence type="ECO:0000259" key="5">
    <source>
        <dbReference type="Pfam" id="PF01512"/>
    </source>
</evidence>
<accession>A0ABD5XUQ0</accession>
<dbReference type="GO" id="GO:0046872">
    <property type="term" value="F:metal ion binding"/>
    <property type="evidence" value="ECO:0007669"/>
    <property type="project" value="UniProtKB-KW"/>
</dbReference>
<keyword evidence="4" id="KW-0411">Iron-sulfur</keyword>
<dbReference type="Pfam" id="PF01512">
    <property type="entry name" value="Complex1_51K"/>
    <property type="match status" value="1"/>
</dbReference>
<dbReference type="Gene3D" id="3.40.50.11540">
    <property type="entry name" value="NADH-ubiquinone oxidoreductase 51kDa subunit"/>
    <property type="match status" value="1"/>
</dbReference>
<name>A0ABD5XUQ0_9EURY</name>
<dbReference type="RefSeq" id="WP_284014047.1">
    <property type="nucleotide sequence ID" value="NZ_CP126156.1"/>
</dbReference>
<dbReference type="GO" id="GO:0051539">
    <property type="term" value="F:4 iron, 4 sulfur cluster binding"/>
    <property type="evidence" value="ECO:0007669"/>
    <property type="project" value="UniProtKB-KW"/>
</dbReference>
<dbReference type="Proteomes" id="UP001596368">
    <property type="component" value="Unassembled WGS sequence"/>
</dbReference>
<keyword evidence="1" id="KW-0004">4Fe-4S</keyword>
<dbReference type="PANTHER" id="PTHR43578:SF3">
    <property type="entry name" value="NADH-QUINONE OXIDOREDUCTASE SUBUNIT F"/>
    <property type="match status" value="1"/>
</dbReference>
<keyword evidence="7" id="KW-1185">Reference proteome</keyword>
<sequence>MNALDADPKVDADRLLVGSLAGRVLAGAALAARVVDAADVVVALPTGEPVLADRVRAAGDAVAGAGGPTVEVAVADAAYMTGEPTALLEALEGADRVEARRRPPGPEAWGLFERPTLVHTPRTLAAVARAVASPTIPTSTPTRPTRAPGW</sequence>
<keyword evidence="3" id="KW-0408">Iron</keyword>
<dbReference type="GeneID" id="81121255"/>
<evidence type="ECO:0000256" key="4">
    <source>
        <dbReference type="ARBA" id="ARBA00023014"/>
    </source>
</evidence>
<dbReference type="InterPro" id="IPR037225">
    <property type="entry name" value="Nuo51_FMN-bd_sf"/>
</dbReference>